<comment type="caution">
    <text evidence="4">The sequence shown here is derived from an EMBL/GenBank/DDBJ whole genome shotgun (WGS) entry which is preliminary data.</text>
</comment>
<dbReference type="CDD" id="cd02440">
    <property type="entry name" value="AdoMet_MTases"/>
    <property type="match status" value="1"/>
</dbReference>
<evidence type="ECO:0000256" key="1">
    <source>
        <dbReference type="ARBA" id="ARBA00022603"/>
    </source>
</evidence>
<organism evidence="4 5">
    <name type="scientific">Rossellomorea vietnamensis</name>
    <dbReference type="NCBI Taxonomy" id="218284"/>
    <lineage>
        <taxon>Bacteria</taxon>
        <taxon>Bacillati</taxon>
        <taxon>Bacillota</taxon>
        <taxon>Bacilli</taxon>
        <taxon>Bacillales</taxon>
        <taxon>Bacillaceae</taxon>
        <taxon>Rossellomorea</taxon>
    </lineage>
</organism>
<dbReference type="GO" id="GO:0032259">
    <property type="term" value="P:methylation"/>
    <property type="evidence" value="ECO:0007669"/>
    <property type="project" value="UniProtKB-KW"/>
</dbReference>
<feature type="domain" description="Methyltransferase" evidence="3">
    <location>
        <begin position="55"/>
        <end position="143"/>
    </location>
</feature>
<dbReference type="EMBL" id="VTEH01000014">
    <property type="protein sequence ID" value="TYR74035.1"/>
    <property type="molecule type" value="Genomic_DNA"/>
</dbReference>
<dbReference type="AlphaFoldDB" id="A0A5D4KBJ2"/>
<accession>A0A5D4KBJ2</accession>
<evidence type="ECO:0000313" key="5">
    <source>
        <dbReference type="Proteomes" id="UP000323317"/>
    </source>
</evidence>
<evidence type="ECO:0000256" key="2">
    <source>
        <dbReference type="ARBA" id="ARBA00022679"/>
    </source>
</evidence>
<gene>
    <name evidence="4" type="ORF">FZC79_16420</name>
</gene>
<dbReference type="Proteomes" id="UP000323317">
    <property type="component" value="Unassembled WGS sequence"/>
</dbReference>
<dbReference type="InterPro" id="IPR029063">
    <property type="entry name" value="SAM-dependent_MTases_sf"/>
</dbReference>
<evidence type="ECO:0000259" key="3">
    <source>
        <dbReference type="Pfam" id="PF13649"/>
    </source>
</evidence>
<dbReference type="SUPFAM" id="SSF53335">
    <property type="entry name" value="S-adenosyl-L-methionine-dependent methyltransferases"/>
    <property type="match status" value="1"/>
</dbReference>
<dbReference type="PANTHER" id="PTHR43861">
    <property type="entry name" value="TRANS-ACONITATE 2-METHYLTRANSFERASE-RELATED"/>
    <property type="match status" value="1"/>
</dbReference>
<reference evidence="4 5" key="1">
    <citation type="submission" date="2019-08" db="EMBL/GenBank/DDBJ databases">
        <title>Bacillus genomes from the desert of Cuatro Cienegas, Coahuila.</title>
        <authorList>
            <person name="Olmedo-Alvarez G."/>
        </authorList>
    </citation>
    <scope>NUCLEOTIDE SEQUENCE [LARGE SCALE GENOMIC DNA]</scope>
    <source>
        <strain evidence="4 5">CH40_1T</strain>
    </source>
</reference>
<dbReference type="GO" id="GO:0008168">
    <property type="term" value="F:methyltransferase activity"/>
    <property type="evidence" value="ECO:0007669"/>
    <property type="project" value="UniProtKB-KW"/>
</dbReference>
<name>A0A5D4KBJ2_9BACI</name>
<dbReference type="Pfam" id="PF13649">
    <property type="entry name" value="Methyltransf_25"/>
    <property type="match status" value="1"/>
</dbReference>
<keyword evidence="2 4" id="KW-0808">Transferase</keyword>
<proteinExistence type="predicted"/>
<dbReference type="Gene3D" id="3.40.50.150">
    <property type="entry name" value="Vaccinia Virus protein VP39"/>
    <property type="match status" value="1"/>
</dbReference>
<dbReference type="PANTHER" id="PTHR43861:SF1">
    <property type="entry name" value="TRANS-ACONITATE 2-METHYLTRANSFERASE"/>
    <property type="match status" value="1"/>
</dbReference>
<dbReference type="InterPro" id="IPR041698">
    <property type="entry name" value="Methyltransf_25"/>
</dbReference>
<evidence type="ECO:0000313" key="4">
    <source>
        <dbReference type="EMBL" id="TYR74035.1"/>
    </source>
</evidence>
<sequence length="226" mass="25858">MKLEGYEMDQTLKEKLVKSYDAEAHRRNEDVTPEWKDAERETFLGWMIEEKTSSVFDLGAGPGKDSLFFQENGIHPFAVDISPEMISLCREKEVQAEVLSCDEVNKLGRKFDAVWAMNSLLHIQKKDIETVLREIHDLLNERGLFYLGLYGGDNKEGVWEDDHYEPKRFFSFHSSTAIQQLVATYFTIENVVVLPPHTVGSQLEFQSLILRKKGSIGKNNISGQAK</sequence>
<keyword evidence="1 4" id="KW-0489">Methyltransferase</keyword>
<protein>
    <submittedName>
        <fullName evidence="4">Class I SAM-dependent methyltransferase</fullName>
    </submittedName>
</protein>